<evidence type="ECO:0000313" key="2">
    <source>
        <dbReference type="EMBL" id="KAL3268563.1"/>
    </source>
</evidence>
<feature type="signal peptide" evidence="1">
    <location>
        <begin position="1"/>
        <end position="17"/>
    </location>
</feature>
<organism evidence="2 3">
    <name type="scientific">Cryptolaemus montrouzieri</name>
    <dbReference type="NCBI Taxonomy" id="559131"/>
    <lineage>
        <taxon>Eukaryota</taxon>
        <taxon>Metazoa</taxon>
        <taxon>Ecdysozoa</taxon>
        <taxon>Arthropoda</taxon>
        <taxon>Hexapoda</taxon>
        <taxon>Insecta</taxon>
        <taxon>Pterygota</taxon>
        <taxon>Neoptera</taxon>
        <taxon>Endopterygota</taxon>
        <taxon>Coleoptera</taxon>
        <taxon>Polyphaga</taxon>
        <taxon>Cucujiformia</taxon>
        <taxon>Coccinelloidea</taxon>
        <taxon>Coccinellidae</taxon>
        <taxon>Scymninae</taxon>
        <taxon>Scymnini</taxon>
        <taxon>Cryptolaemus</taxon>
    </lineage>
</organism>
<dbReference type="AlphaFoldDB" id="A0ABD2MQ82"/>
<dbReference type="Proteomes" id="UP001516400">
    <property type="component" value="Unassembled WGS sequence"/>
</dbReference>
<keyword evidence="1" id="KW-0732">Signal</keyword>
<dbReference type="EMBL" id="JABFTP020000021">
    <property type="protein sequence ID" value="KAL3268563.1"/>
    <property type="molecule type" value="Genomic_DNA"/>
</dbReference>
<sequence length="118" mass="12690">MIKVVFLLISFYAVSLAIPIVNRNRPLSIQISDDLESAASVYQSHIYPSTYTGINGVPSVPVVPAAQVGYPLGYTGGLNTVYVQPPGYYNPHTGQIAGNVGTYPLGLNGYANSYGWRH</sequence>
<protein>
    <submittedName>
        <fullName evidence="2">Uncharacterized protein</fullName>
    </submittedName>
</protein>
<accession>A0ABD2MQ82</accession>
<feature type="chain" id="PRO_5044895928" evidence="1">
    <location>
        <begin position="18"/>
        <end position="118"/>
    </location>
</feature>
<name>A0ABD2MQ82_9CUCU</name>
<proteinExistence type="predicted"/>
<evidence type="ECO:0000313" key="3">
    <source>
        <dbReference type="Proteomes" id="UP001516400"/>
    </source>
</evidence>
<keyword evidence="3" id="KW-1185">Reference proteome</keyword>
<comment type="caution">
    <text evidence="2">The sequence shown here is derived from an EMBL/GenBank/DDBJ whole genome shotgun (WGS) entry which is preliminary data.</text>
</comment>
<reference evidence="2 3" key="1">
    <citation type="journal article" date="2021" name="BMC Biol.">
        <title>Horizontally acquired antibacterial genes associated with adaptive radiation of ladybird beetles.</title>
        <authorList>
            <person name="Li H.S."/>
            <person name="Tang X.F."/>
            <person name="Huang Y.H."/>
            <person name="Xu Z.Y."/>
            <person name="Chen M.L."/>
            <person name="Du X.Y."/>
            <person name="Qiu B.Y."/>
            <person name="Chen P.T."/>
            <person name="Zhang W."/>
            <person name="Slipinski A."/>
            <person name="Escalona H.E."/>
            <person name="Waterhouse R.M."/>
            <person name="Zwick A."/>
            <person name="Pang H."/>
        </authorList>
    </citation>
    <scope>NUCLEOTIDE SEQUENCE [LARGE SCALE GENOMIC DNA]</scope>
    <source>
        <strain evidence="2">SYSU2018</strain>
    </source>
</reference>
<gene>
    <name evidence="2" type="ORF">HHI36_007671</name>
</gene>
<evidence type="ECO:0000256" key="1">
    <source>
        <dbReference type="SAM" id="SignalP"/>
    </source>
</evidence>